<reference evidence="1" key="1">
    <citation type="submission" date="2024-03" db="EMBL/GenBank/DDBJ databases">
        <title>Complete genome sequence of Sulfurisphaera javensis strain KD-1.</title>
        <authorList>
            <person name="Sakai H."/>
            <person name="Nur N."/>
            <person name="Suwanto A."/>
            <person name="Kurosawa N."/>
        </authorList>
    </citation>
    <scope>NUCLEOTIDE SEQUENCE</scope>
    <source>
        <strain evidence="1">KD-1</strain>
    </source>
</reference>
<accession>A0AAT9GRB4</accession>
<evidence type="ECO:0000313" key="1">
    <source>
        <dbReference type="EMBL" id="BFH73176.1"/>
    </source>
</evidence>
<dbReference type="KEGG" id="sjv:SJAV_11200"/>
<protein>
    <submittedName>
        <fullName evidence="1">Uncharacterized protein</fullName>
    </submittedName>
</protein>
<sequence>MSRLQEVIKRLEEVEKIIKDAKINEEDKEYIEKILLKNMNIEAEIYTKYLKSNK</sequence>
<organism evidence="1">
    <name type="scientific">Sulfurisphaera javensis</name>
    <dbReference type="NCBI Taxonomy" id="2049879"/>
    <lineage>
        <taxon>Archaea</taxon>
        <taxon>Thermoproteota</taxon>
        <taxon>Thermoprotei</taxon>
        <taxon>Sulfolobales</taxon>
        <taxon>Sulfolobaceae</taxon>
        <taxon>Sulfurisphaera</taxon>
    </lineage>
</organism>
<dbReference type="RefSeq" id="WP_369611341.1">
    <property type="nucleotide sequence ID" value="NZ_AP031322.1"/>
</dbReference>
<dbReference type="AlphaFoldDB" id="A0AAT9GRB4"/>
<dbReference type="GeneID" id="92354045"/>
<proteinExistence type="predicted"/>
<gene>
    <name evidence="1" type="ORF">SJAV_11200</name>
</gene>
<name>A0AAT9GRB4_9CREN</name>
<dbReference type="EMBL" id="AP031322">
    <property type="protein sequence ID" value="BFH73176.1"/>
    <property type="molecule type" value="Genomic_DNA"/>
</dbReference>